<name>A0A420BKG4_SPHD1</name>
<accession>A0A420BKG4</accession>
<protein>
    <submittedName>
        <fullName evidence="1">Uncharacterized protein</fullName>
    </submittedName>
</protein>
<dbReference type="Proteomes" id="UP000286246">
    <property type="component" value="Unassembled WGS sequence"/>
</dbReference>
<dbReference type="AlphaFoldDB" id="A0A420BKG4"/>
<keyword evidence="2" id="KW-1185">Reference proteome</keyword>
<proteinExistence type="predicted"/>
<reference evidence="1 2" key="1">
    <citation type="submission" date="2018-09" db="EMBL/GenBank/DDBJ databases">
        <title>Genomic Encyclopedia of Type Strains, Phase III (KMG-III): the genomes of soil and plant-associated and newly described type strains.</title>
        <authorList>
            <person name="Whitman W."/>
        </authorList>
    </citation>
    <scope>NUCLEOTIDE SEQUENCE [LARGE SCALE GENOMIC DNA]</scope>
    <source>
        <strain evidence="1 2">CECT 7938</strain>
    </source>
</reference>
<evidence type="ECO:0000313" key="2">
    <source>
        <dbReference type="Proteomes" id="UP000286246"/>
    </source>
</evidence>
<comment type="caution">
    <text evidence="1">The sequence shown here is derived from an EMBL/GenBank/DDBJ whole genome shotgun (WGS) entry which is preliminary data.</text>
</comment>
<dbReference type="EMBL" id="RAPY01000001">
    <property type="protein sequence ID" value="RKE57190.1"/>
    <property type="molecule type" value="Genomic_DNA"/>
</dbReference>
<sequence>MSKLEKLKNYVDSELINALPVGFRNLEYRENNGMHSIKVVCVARYKTKQYNVISHFKPISKCLTNL</sequence>
<gene>
    <name evidence="1" type="ORF">DFQ12_2068</name>
</gene>
<organism evidence="1 2">
    <name type="scientific">Sphingobacterium detergens</name>
    <dbReference type="NCBI Taxonomy" id="1145106"/>
    <lineage>
        <taxon>Bacteria</taxon>
        <taxon>Pseudomonadati</taxon>
        <taxon>Bacteroidota</taxon>
        <taxon>Sphingobacteriia</taxon>
        <taxon>Sphingobacteriales</taxon>
        <taxon>Sphingobacteriaceae</taxon>
        <taxon>Sphingobacterium</taxon>
    </lineage>
</organism>
<evidence type="ECO:0000313" key="1">
    <source>
        <dbReference type="EMBL" id="RKE57190.1"/>
    </source>
</evidence>